<evidence type="ECO:0000313" key="2">
    <source>
        <dbReference type="EMBL" id="EUJ39348.1"/>
    </source>
</evidence>
<feature type="transmembrane region" description="Helical" evidence="1">
    <location>
        <begin position="36"/>
        <end position="58"/>
    </location>
</feature>
<evidence type="ECO:0000256" key="1">
    <source>
        <dbReference type="SAM" id="Phobius"/>
    </source>
</evidence>
<evidence type="ECO:0000313" key="3">
    <source>
        <dbReference type="Proteomes" id="UP000019243"/>
    </source>
</evidence>
<reference evidence="2 3" key="1">
    <citation type="submission" date="2012-12" db="EMBL/GenBank/DDBJ databases">
        <title>Novel taxa of Listeriaceae from agricultural environments in the United States.</title>
        <authorList>
            <person name="den Bakker H.C."/>
            <person name="Allred A."/>
            <person name="Warchocki S."/>
            <person name="Wright E.M."/>
            <person name="Burrell A."/>
            <person name="Nightingale K.K."/>
            <person name="Kephart D."/>
            <person name="Wiedmann M."/>
        </authorList>
    </citation>
    <scope>NUCLEOTIDE SEQUENCE [LARGE SCALE GENOMIC DNA]</scope>
    <source>
        <strain evidence="2 3">FSL F6-1037</strain>
    </source>
</reference>
<dbReference type="RefSeq" id="WP_156921179.1">
    <property type="nucleotide sequence ID" value="NZ_AODH01000028.1"/>
</dbReference>
<dbReference type="EMBL" id="AODH01000028">
    <property type="protein sequence ID" value="EUJ39348.1"/>
    <property type="molecule type" value="Genomic_DNA"/>
</dbReference>
<protein>
    <submittedName>
        <fullName evidence="2">Uncharacterized protein</fullName>
    </submittedName>
</protein>
<gene>
    <name evidence="2" type="ORF">BCAMP_07395</name>
</gene>
<organism evidence="2 3">
    <name type="scientific">Brochothrix campestris FSL F6-1037</name>
    <dbReference type="NCBI Taxonomy" id="1265861"/>
    <lineage>
        <taxon>Bacteria</taxon>
        <taxon>Bacillati</taxon>
        <taxon>Bacillota</taxon>
        <taxon>Bacilli</taxon>
        <taxon>Bacillales</taxon>
        <taxon>Listeriaceae</taxon>
        <taxon>Brochothrix</taxon>
    </lineage>
</organism>
<accession>W7D243</accession>
<keyword evidence="1" id="KW-1133">Transmembrane helix</keyword>
<keyword evidence="3" id="KW-1185">Reference proteome</keyword>
<proteinExistence type="predicted"/>
<sequence length="85" mass="9034">MNSALIFYTGATGGISHAFVFGGITTIPAFVGDTLLHYLIDLSLYFMTACVATVLLGFKDIMAKNRTSTRSSVSIMSYSIGGTLI</sequence>
<keyword evidence="1" id="KW-0812">Transmembrane</keyword>
<feature type="transmembrane region" description="Helical" evidence="1">
    <location>
        <begin position="7"/>
        <end position="30"/>
    </location>
</feature>
<keyword evidence="1" id="KW-0472">Membrane</keyword>
<dbReference type="Proteomes" id="UP000019243">
    <property type="component" value="Unassembled WGS sequence"/>
</dbReference>
<dbReference type="AlphaFoldDB" id="W7D243"/>
<name>W7D243_9LIST</name>
<comment type="caution">
    <text evidence="2">The sequence shown here is derived from an EMBL/GenBank/DDBJ whole genome shotgun (WGS) entry which is preliminary data.</text>
</comment>